<evidence type="ECO:0000313" key="6">
    <source>
        <dbReference type="EMBL" id="GMK57308.1"/>
    </source>
</evidence>
<sequence>MYILTLNCGSSSIKGKLFSLPSKEARLEAVAKITVLSIGASGDRVHVVVKWLDSRTDDVDEIMGDGGEVEHRHIFPVILKHILASGIEEDAVKYITHRIVHGGMNKRSLRVTTEDSHELEQMAALSRFAPLHNHHAVLCVRACLESVPNSTQLLYFDTLFHQTLPPEAYTYALPPSNVPLTIPLRKYGFHGLSYSSIVHQLGQHTNTSPEALNLVVAHLGSGASACCIRAGKSIDTTMGLTPLEGLVGGTRTGNIDPTAILHHTPDYAADAGLHGMSVTRGEWVMNRESGLAALAGTPNFGTITAKVFGVVGLNGAKDEAEKARMRLAYDVFLDRVMGFVTQYIAKLLAQVPLRSVQLVFSGGIGENSAHLRRDVLGRLSWLGATVSDANETRRGGAVRRISANDSRLAAWVVETDEEGWCAQMAREDMGI</sequence>
<dbReference type="PIRSF" id="PIRSF000722">
    <property type="entry name" value="Acetate_prop_kin"/>
    <property type="match status" value="1"/>
</dbReference>
<feature type="site" description="Transition state stabilizer" evidence="5">
    <location>
        <position position="251"/>
    </location>
</feature>
<keyword evidence="7" id="KW-1185">Reference proteome</keyword>
<keyword evidence="2 5" id="KW-0547">Nucleotide-binding</keyword>
<dbReference type="GO" id="GO:0008776">
    <property type="term" value="F:acetate kinase activity"/>
    <property type="evidence" value="ECO:0007669"/>
    <property type="project" value="UniProtKB-UniRule"/>
</dbReference>
<comment type="pathway">
    <text evidence="5">Metabolic intermediate biosynthesis; acetyl-CoA biosynthesis; acetyl-CoA from acetate: step 1/2.</text>
</comment>
<dbReference type="SUPFAM" id="SSF53067">
    <property type="entry name" value="Actin-like ATPase domain"/>
    <property type="match status" value="2"/>
</dbReference>
<dbReference type="InterPro" id="IPR043129">
    <property type="entry name" value="ATPase_NBD"/>
</dbReference>
<evidence type="ECO:0000256" key="3">
    <source>
        <dbReference type="ARBA" id="ARBA00022777"/>
    </source>
</evidence>
<dbReference type="InterPro" id="IPR000890">
    <property type="entry name" value="Aliphatic_acid_kin_short-chain"/>
</dbReference>
<feature type="site" description="Transition state stabilizer" evidence="5">
    <location>
        <position position="190"/>
    </location>
</feature>
<dbReference type="AlphaFoldDB" id="A0AAD3YCM8"/>
<dbReference type="Pfam" id="PF00871">
    <property type="entry name" value="Acetate_kinase"/>
    <property type="match status" value="1"/>
</dbReference>
<dbReference type="GO" id="GO:0006085">
    <property type="term" value="P:acetyl-CoA biosynthetic process"/>
    <property type="evidence" value="ECO:0007669"/>
    <property type="project" value="UniProtKB-UniRule"/>
</dbReference>
<dbReference type="HAMAP" id="MF_00020">
    <property type="entry name" value="Acetate_kinase"/>
    <property type="match status" value="1"/>
</dbReference>
<evidence type="ECO:0000256" key="2">
    <source>
        <dbReference type="ARBA" id="ARBA00022741"/>
    </source>
</evidence>
<comment type="caution">
    <text evidence="6">The sequence shown here is derived from an EMBL/GenBank/DDBJ whole genome shotgun (WGS) entry which is preliminary data.</text>
</comment>
<feature type="binding site" evidence="5">
    <location>
        <position position="98"/>
    </location>
    <ligand>
        <name>substrate</name>
    </ligand>
</feature>
<dbReference type="InterPro" id="IPR023865">
    <property type="entry name" value="Aliphatic_acid_kinase_CS"/>
</dbReference>
<keyword evidence="5" id="KW-0460">Magnesium</keyword>
<feature type="binding site" evidence="5">
    <location>
        <position position="14"/>
    </location>
    <ligand>
        <name>ATP</name>
        <dbReference type="ChEBI" id="CHEBI:30616"/>
    </ligand>
</feature>
<dbReference type="PANTHER" id="PTHR21060">
    <property type="entry name" value="ACETATE KINASE"/>
    <property type="match status" value="1"/>
</dbReference>
<keyword evidence="1 5" id="KW-0808">Transferase</keyword>
<dbReference type="PROSITE" id="PS01076">
    <property type="entry name" value="ACETATE_KINASE_2"/>
    <property type="match status" value="1"/>
</dbReference>
<dbReference type="GO" id="GO:0000287">
    <property type="term" value="F:magnesium ion binding"/>
    <property type="evidence" value="ECO:0007669"/>
    <property type="project" value="UniProtKB-UniRule"/>
</dbReference>
<keyword evidence="3 5" id="KW-0418">Kinase</keyword>
<dbReference type="PRINTS" id="PR00471">
    <property type="entry name" value="ACETATEKNASE"/>
</dbReference>
<feature type="binding site" evidence="5">
    <location>
        <begin position="218"/>
        <end position="222"/>
    </location>
    <ligand>
        <name>ATP</name>
        <dbReference type="ChEBI" id="CHEBI:30616"/>
    </ligand>
</feature>
<organism evidence="6 7">
    <name type="scientific">Cutaneotrichosporon spelunceum</name>
    <dbReference type="NCBI Taxonomy" id="1672016"/>
    <lineage>
        <taxon>Eukaryota</taxon>
        <taxon>Fungi</taxon>
        <taxon>Dikarya</taxon>
        <taxon>Basidiomycota</taxon>
        <taxon>Agaricomycotina</taxon>
        <taxon>Tremellomycetes</taxon>
        <taxon>Trichosporonales</taxon>
        <taxon>Trichosporonaceae</taxon>
        <taxon>Cutaneotrichosporon</taxon>
    </lineage>
</organism>
<dbReference type="Gene3D" id="3.30.420.40">
    <property type="match status" value="2"/>
</dbReference>
<reference evidence="6" key="1">
    <citation type="journal article" date="2023" name="BMC Genomics">
        <title>Chromosome-level genome assemblies of Cutaneotrichosporon spp. (Trichosporonales, Basidiomycota) reveal imbalanced evolution between nucleotide sequences and chromosome synteny.</title>
        <authorList>
            <person name="Kobayashi Y."/>
            <person name="Kayamori A."/>
            <person name="Aoki K."/>
            <person name="Shiwa Y."/>
            <person name="Matsutani M."/>
            <person name="Fujita N."/>
            <person name="Sugita T."/>
            <person name="Iwasaki W."/>
            <person name="Tanaka N."/>
            <person name="Takashima M."/>
        </authorList>
    </citation>
    <scope>NUCLEOTIDE SEQUENCE</scope>
    <source>
        <strain evidence="6">HIS016</strain>
    </source>
</reference>
<dbReference type="EMBL" id="BTCM01000004">
    <property type="protein sequence ID" value="GMK57308.1"/>
    <property type="molecule type" value="Genomic_DNA"/>
</dbReference>
<dbReference type="InterPro" id="IPR004372">
    <property type="entry name" value="Ac/propionate_kinase"/>
</dbReference>
<feature type="binding site" evidence="5">
    <location>
        <begin position="363"/>
        <end position="367"/>
    </location>
    <ligand>
        <name>ATP</name>
        <dbReference type="ChEBI" id="CHEBI:30616"/>
    </ligand>
</feature>
<protein>
    <recommendedName>
        <fullName evidence="5">Probable acetate kinase</fullName>
        <ecNumber evidence="5">2.7.2.1</ecNumber>
    </recommendedName>
    <alternativeName>
        <fullName evidence="5">Acetokinase</fullName>
    </alternativeName>
</protein>
<dbReference type="PROSITE" id="PS01075">
    <property type="entry name" value="ACETATE_KINASE_1"/>
    <property type="match status" value="1"/>
</dbReference>
<comment type="catalytic activity">
    <reaction evidence="5">
        <text>acetate + ATP = acetyl phosphate + ADP</text>
        <dbReference type="Rhea" id="RHEA:11352"/>
        <dbReference type="ChEBI" id="CHEBI:22191"/>
        <dbReference type="ChEBI" id="CHEBI:30089"/>
        <dbReference type="ChEBI" id="CHEBI:30616"/>
        <dbReference type="ChEBI" id="CHEBI:456216"/>
        <dbReference type="EC" id="2.7.2.1"/>
    </reaction>
</comment>
<evidence type="ECO:0000256" key="5">
    <source>
        <dbReference type="HAMAP-Rule" id="MF_03131"/>
    </source>
</evidence>
<accession>A0AAD3YCM8</accession>
<feature type="binding site" evidence="5">
    <location>
        <position position="7"/>
    </location>
    <ligand>
        <name>Mg(2+)</name>
        <dbReference type="ChEBI" id="CHEBI:18420"/>
    </ligand>
</feature>
<dbReference type="PANTHER" id="PTHR21060:SF15">
    <property type="entry name" value="ACETATE KINASE-RELATED"/>
    <property type="match status" value="1"/>
</dbReference>
<keyword evidence="4 5" id="KW-0067">ATP-binding</keyword>
<feature type="binding site" evidence="5">
    <location>
        <position position="417"/>
    </location>
    <ligand>
        <name>Mg(2+)</name>
        <dbReference type="ChEBI" id="CHEBI:18420"/>
    </ligand>
</feature>
<dbReference type="Proteomes" id="UP001222932">
    <property type="component" value="Unassembled WGS sequence"/>
</dbReference>
<dbReference type="GO" id="GO:0005524">
    <property type="term" value="F:ATP binding"/>
    <property type="evidence" value="ECO:0007669"/>
    <property type="project" value="UniProtKB-KW"/>
</dbReference>
<evidence type="ECO:0000256" key="4">
    <source>
        <dbReference type="ARBA" id="ARBA00022840"/>
    </source>
</evidence>
<name>A0AAD3YCM8_9TREE</name>
<dbReference type="GO" id="GO:0006083">
    <property type="term" value="P:acetate metabolic process"/>
    <property type="evidence" value="ECO:0007669"/>
    <property type="project" value="TreeGrafter"/>
</dbReference>
<gene>
    <name evidence="6" type="ORF">CspeluHIS016_0401420</name>
</gene>
<comment type="similarity">
    <text evidence="5">Belongs to the acetokinase family.</text>
</comment>
<keyword evidence="5" id="KW-0479">Metal-binding</keyword>
<comment type="caution">
    <text evidence="5">Lacks conserved residue(s) required for the propagation of feature annotation.</text>
</comment>
<feature type="active site" description="Proton donor/acceptor" evidence="5">
    <location>
        <position position="157"/>
    </location>
</feature>
<reference evidence="6" key="2">
    <citation type="submission" date="2023-06" db="EMBL/GenBank/DDBJ databases">
        <authorList>
            <person name="Kobayashi Y."/>
            <person name="Kayamori A."/>
            <person name="Aoki K."/>
            <person name="Shiwa Y."/>
            <person name="Fujita N."/>
            <person name="Sugita T."/>
            <person name="Iwasaki W."/>
            <person name="Tanaka N."/>
            <person name="Takashima M."/>
        </authorList>
    </citation>
    <scope>NUCLEOTIDE SEQUENCE</scope>
    <source>
        <strain evidence="6">HIS016</strain>
    </source>
</reference>
<evidence type="ECO:0000313" key="7">
    <source>
        <dbReference type="Proteomes" id="UP001222932"/>
    </source>
</evidence>
<proteinExistence type="inferred from homology"/>
<evidence type="ECO:0000256" key="1">
    <source>
        <dbReference type="ARBA" id="ARBA00022679"/>
    </source>
</evidence>
<dbReference type="EC" id="2.7.2.1" evidence="5"/>
<comment type="cofactor">
    <cofactor evidence="5">
        <name>Mg(2+)</name>
        <dbReference type="ChEBI" id="CHEBI:18420"/>
    </cofactor>
</comment>